<name>A0A437ADA1_ARTFL</name>
<proteinExistence type="predicted"/>
<evidence type="ECO:0000313" key="1">
    <source>
        <dbReference type="EMBL" id="RVD89275.1"/>
    </source>
</evidence>
<reference evidence="1 2" key="1">
    <citation type="submission" date="2019-01" db="EMBL/GenBank/DDBJ databases">
        <title>Intercellular communication is required for trap formation in the nematode-trapping fungus Duddingtonia flagrans.</title>
        <authorList>
            <person name="Youssar L."/>
            <person name="Wernet V."/>
            <person name="Hensel N."/>
            <person name="Hildebrandt H.-G."/>
            <person name="Fischer R."/>
        </authorList>
    </citation>
    <scope>NUCLEOTIDE SEQUENCE [LARGE SCALE GENOMIC DNA]</scope>
    <source>
        <strain evidence="1 2">CBS H-5679</strain>
    </source>
</reference>
<gene>
    <name evidence="1" type="ORF">DFL_000291</name>
</gene>
<accession>A0A437ADA1</accession>
<organism evidence="1 2">
    <name type="scientific">Arthrobotrys flagrans</name>
    <name type="common">Nematode-trapping fungus</name>
    <name type="synonym">Trichothecium flagrans</name>
    <dbReference type="NCBI Taxonomy" id="97331"/>
    <lineage>
        <taxon>Eukaryota</taxon>
        <taxon>Fungi</taxon>
        <taxon>Dikarya</taxon>
        <taxon>Ascomycota</taxon>
        <taxon>Pezizomycotina</taxon>
        <taxon>Orbiliomycetes</taxon>
        <taxon>Orbiliales</taxon>
        <taxon>Orbiliaceae</taxon>
        <taxon>Arthrobotrys</taxon>
    </lineage>
</organism>
<dbReference type="Proteomes" id="UP000283090">
    <property type="component" value="Unassembled WGS sequence"/>
</dbReference>
<dbReference type="VEuPathDB" id="FungiDB:DFL_000291"/>
<protein>
    <submittedName>
        <fullName evidence="1">Uncharacterized protein</fullName>
    </submittedName>
</protein>
<sequence length="320" mass="35177">MQAIVQLKNEKIVSGLIDEGADLEARNGDRKTAQELAAAQFNSRLLYALLPADQRANKRASILQNFRAFIGHIIWVVNTAAGKGVGYMKTVFGMTGRRATDDPLLNSLVPKELRVKSIEELNGSNGEVPKSLEDRMTLEEFETNVLDIVDTMGLNRFFPKDSDKLRRLAQGLVNFKKTESNLNTVENLCGLATLSLYKTIILCDASGSICATTTANSPITRIKSQNGIIGRIAEMTSILMPNDGGIYMDSSISWISFVISRIGDDKSADKFITQLRDLNELGDNAYVYRDQIDEGIGGGGLTDAALEMRFFDILTTPLLK</sequence>
<keyword evidence="2" id="KW-1185">Reference proteome</keyword>
<evidence type="ECO:0000313" key="2">
    <source>
        <dbReference type="Proteomes" id="UP000283090"/>
    </source>
</evidence>
<dbReference type="AlphaFoldDB" id="A0A437ADA1"/>
<dbReference type="STRING" id="97331.A0A437ADA1"/>
<dbReference type="GeneID" id="93582602"/>
<dbReference type="RefSeq" id="XP_067494819.1">
    <property type="nucleotide sequence ID" value="XM_067631765.1"/>
</dbReference>
<comment type="caution">
    <text evidence="1">The sequence shown here is derived from an EMBL/GenBank/DDBJ whole genome shotgun (WGS) entry which is preliminary data.</text>
</comment>
<dbReference type="EMBL" id="SAEB01000001">
    <property type="protein sequence ID" value="RVD89275.1"/>
    <property type="molecule type" value="Genomic_DNA"/>
</dbReference>
<dbReference type="OrthoDB" id="2142040at2759"/>